<feature type="transmembrane region" description="Helical" evidence="9">
    <location>
        <begin position="299"/>
        <end position="324"/>
    </location>
</feature>
<dbReference type="GO" id="GO:0009897">
    <property type="term" value="C:external side of plasma membrane"/>
    <property type="evidence" value="ECO:0007669"/>
    <property type="project" value="TreeGrafter"/>
</dbReference>
<evidence type="ECO:0000259" key="11">
    <source>
        <dbReference type="PROSITE" id="PS50835"/>
    </source>
</evidence>
<dbReference type="InterPro" id="IPR003006">
    <property type="entry name" value="Ig/MHC_CS"/>
</dbReference>
<proteinExistence type="inferred from homology"/>
<dbReference type="PANTHER" id="PTHR16675:SF286">
    <property type="entry name" value="MHC CLASS I ANTIGEN"/>
    <property type="match status" value="1"/>
</dbReference>
<name>A0A8C5QEX3_9ANUR</name>
<evidence type="ECO:0000256" key="7">
    <source>
        <dbReference type="ARBA" id="ARBA00023180"/>
    </source>
</evidence>
<sequence>MATKGIYGVLTFLFFLSLRVVSCGHSLRYYHTAVSSLGHELPEFISVGYVDGIQITRYGSDTGQARPAAPWMKKLENPDYWEEETRNGKRAEAVNKHNVKKAMSHFNQTGGFHVFQEMYGCELRDDGSTRGYWQYGYDGKDFISLDTERWVYYPITDQAQVGAQKWNNLELRDGEKAKDYLETDCINWLRKYLEYGKEELERRARPELKVSSQESGKVVNLHCQVYGFYPQDVDVKWMQNEENILSDEAKQILPNSNGTYQIRVSVRLIPREWVRYTCRVDHSSLEEPLIVRWHHRPEFFNFITGAWVTMVAIAAFIIVGVLICDRPAFCTLRNQCSPPWSAGKTRRKLIENLPEQPRRTWWKNMSRRSWRIPAAGKSRQADEWEKKKD</sequence>
<evidence type="ECO:0000313" key="12">
    <source>
        <dbReference type="Ensembl" id="ENSLLEP00000037287.1"/>
    </source>
</evidence>
<dbReference type="PANTHER" id="PTHR16675">
    <property type="entry name" value="MHC CLASS I-RELATED"/>
    <property type="match status" value="1"/>
</dbReference>
<dbReference type="AlphaFoldDB" id="A0A8C5QEX3"/>
<dbReference type="SUPFAM" id="SSF48726">
    <property type="entry name" value="Immunoglobulin"/>
    <property type="match status" value="1"/>
</dbReference>
<dbReference type="GO" id="GO:0005615">
    <property type="term" value="C:extracellular space"/>
    <property type="evidence" value="ECO:0007669"/>
    <property type="project" value="TreeGrafter"/>
</dbReference>
<dbReference type="InterPro" id="IPR003597">
    <property type="entry name" value="Ig_C1-set"/>
</dbReference>
<comment type="subcellular location">
    <subcellularLocation>
        <location evidence="1">Membrane</location>
        <topology evidence="1">Single-pass membrane protein</topology>
    </subcellularLocation>
</comment>
<evidence type="ECO:0000256" key="9">
    <source>
        <dbReference type="SAM" id="Phobius"/>
    </source>
</evidence>
<evidence type="ECO:0000256" key="2">
    <source>
        <dbReference type="ARBA" id="ARBA00022692"/>
    </source>
</evidence>
<dbReference type="Pfam" id="PF00129">
    <property type="entry name" value="MHC_I"/>
    <property type="match status" value="1"/>
</dbReference>
<dbReference type="PROSITE" id="PS00290">
    <property type="entry name" value="IG_MHC"/>
    <property type="match status" value="1"/>
</dbReference>
<dbReference type="Proteomes" id="UP000694569">
    <property type="component" value="Unplaced"/>
</dbReference>
<dbReference type="SUPFAM" id="SSF54452">
    <property type="entry name" value="MHC antigen-recognition domain"/>
    <property type="match status" value="1"/>
</dbReference>
<keyword evidence="3 10" id="KW-0732">Signal</keyword>
<comment type="similarity">
    <text evidence="8">Belongs to the MHC class I family.</text>
</comment>
<reference evidence="12" key="1">
    <citation type="submission" date="2025-08" db="UniProtKB">
        <authorList>
            <consortium name="Ensembl"/>
        </authorList>
    </citation>
    <scope>IDENTIFICATION</scope>
</reference>
<dbReference type="InterPro" id="IPR001039">
    <property type="entry name" value="MHC_I_a_a1/a2"/>
</dbReference>
<reference evidence="12" key="2">
    <citation type="submission" date="2025-09" db="UniProtKB">
        <authorList>
            <consortium name="Ensembl"/>
        </authorList>
    </citation>
    <scope>IDENTIFICATION</scope>
</reference>
<dbReference type="InterPro" id="IPR037055">
    <property type="entry name" value="MHC_I-like_Ag-recog_sf"/>
</dbReference>
<feature type="chain" id="PRO_5034512497" description="Ig-like domain-containing protein" evidence="10">
    <location>
        <begin position="25"/>
        <end position="389"/>
    </location>
</feature>
<accession>A0A8C5QEX3</accession>
<dbReference type="PRINTS" id="PR01638">
    <property type="entry name" value="MHCCLASSI"/>
</dbReference>
<dbReference type="Gene3D" id="3.30.500.10">
    <property type="entry name" value="MHC class I-like antigen recognition-like"/>
    <property type="match status" value="1"/>
</dbReference>
<feature type="domain" description="Ig-like" evidence="11">
    <location>
        <begin position="206"/>
        <end position="290"/>
    </location>
</feature>
<organism evidence="12 13">
    <name type="scientific">Leptobrachium leishanense</name>
    <name type="common">Leishan spiny toad</name>
    <dbReference type="NCBI Taxonomy" id="445787"/>
    <lineage>
        <taxon>Eukaryota</taxon>
        <taxon>Metazoa</taxon>
        <taxon>Chordata</taxon>
        <taxon>Craniata</taxon>
        <taxon>Vertebrata</taxon>
        <taxon>Euteleostomi</taxon>
        <taxon>Amphibia</taxon>
        <taxon>Batrachia</taxon>
        <taxon>Anura</taxon>
        <taxon>Pelobatoidea</taxon>
        <taxon>Megophryidae</taxon>
        <taxon>Leptobrachium</taxon>
    </lineage>
</organism>
<dbReference type="FunFam" id="2.60.40.10:FF:000204">
    <property type="entry name" value="Major histocompatibility complex, class I-related protein"/>
    <property type="match status" value="1"/>
</dbReference>
<dbReference type="Pfam" id="PF07654">
    <property type="entry name" value="C1-set"/>
    <property type="match status" value="1"/>
</dbReference>
<dbReference type="OrthoDB" id="8936120at2759"/>
<dbReference type="SMART" id="SM00407">
    <property type="entry name" value="IGc1"/>
    <property type="match status" value="1"/>
</dbReference>
<keyword evidence="2 9" id="KW-0812">Transmembrane</keyword>
<keyword evidence="13" id="KW-1185">Reference proteome</keyword>
<dbReference type="FunFam" id="3.30.500.10:FF:000001">
    <property type="entry name" value="H-2 class I histocompatibility antigen, alpha chain"/>
    <property type="match status" value="1"/>
</dbReference>
<evidence type="ECO:0000256" key="5">
    <source>
        <dbReference type="ARBA" id="ARBA00023136"/>
    </source>
</evidence>
<dbReference type="InterPro" id="IPR050208">
    <property type="entry name" value="MHC_class-I_related"/>
</dbReference>
<dbReference type="InterPro" id="IPR013783">
    <property type="entry name" value="Ig-like_fold"/>
</dbReference>
<keyword evidence="5 9" id="KW-0472">Membrane</keyword>
<keyword evidence="7" id="KW-0325">Glycoprotein</keyword>
<dbReference type="GeneTree" id="ENSGT01120000271825"/>
<evidence type="ECO:0000256" key="8">
    <source>
        <dbReference type="RuleBase" id="RU004439"/>
    </source>
</evidence>
<dbReference type="Ensembl" id="ENSLLET00000038721.1">
    <property type="protein sequence ID" value="ENSLLEP00000037287.1"/>
    <property type="gene ID" value="ENSLLEG00000023620.1"/>
</dbReference>
<evidence type="ECO:0000256" key="4">
    <source>
        <dbReference type="ARBA" id="ARBA00022989"/>
    </source>
</evidence>
<evidence type="ECO:0000256" key="10">
    <source>
        <dbReference type="SAM" id="SignalP"/>
    </source>
</evidence>
<keyword evidence="6" id="KW-1015">Disulfide bond</keyword>
<evidence type="ECO:0000256" key="3">
    <source>
        <dbReference type="ARBA" id="ARBA00022729"/>
    </source>
</evidence>
<dbReference type="Gene3D" id="2.60.40.10">
    <property type="entry name" value="Immunoglobulins"/>
    <property type="match status" value="1"/>
</dbReference>
<dbReference type="PROSITE" id="PS50835">
    <property type="entry name" value="IG_LIKE"/>
    <property type="match status" value="1"/>
</dbReference>
<dbReference type="InterPro" id="IPR007110">
    <property type="entry name" value="Ig-like_dom"/>
</dbReference>
<dbReference type="InterPro" id="IPR011162">
    <property type="entry name" value="MHC_I/II-like_Ag-recog"/>
</dbReference>
<feature type="signal peptide" evidence="10">
    <location>
        <begin position="1"/>
        <end position="24"/>
    </location>
</feature>
<dbReference type="GO" id="GO:0006955">
    <property type="term" value="P:immune response"/>
    <property type="evidence" value="ECO:0007669"/>
    <property type="project" value="TreeGrafter"/>
</dbReference>
<evidence type="ECO:0000313" key="13">
    <source>
        <dbReference type="Proteomes" id="UP000694569"/>
    </source>
</evidence>
<dbReference type="InterPro" id="IPR036179">
    <property type="entry name" value="Ig-like_dom_sf"/>
</dbReference>
<dbReference type="InterPro" id="IPR011161">
    <property type="entry name" value="MHC_I-like_Ag-recog"/>
</dbReference>
<protein>
    <recommendedName>
        <fullName evidence="11">Ig-like domain-containing protein</fullName>
    </recommendedName>
</protein>
<evidence type="ECO:0000256" key="1">
    <source>
        <dbReference type="ARBA" id="ARBA00004167"/>
    </source>
</evidence>
<evidence type="ECO:0000256" key="6">
    <source>
        <dbReference type="ARBA" id="ARBA00023157"/>
    </source>
</evidence>
<keyword evidence="4 9" id="KW-1133">Transmembrane helix</keyword>